<evidence type="ECO:0000256" key="1">
    <source>
        <dbReference type="ARBA" id="ARBA00023015"/>
    </source>
</evidence>
<dbReference type="InterPro" id="IPR036271">
    <property type="entry name" value="Tet_transcr_reg_TetR-rel_C_sf"/>
</dbReference>
<dbReference type="Pfam" id="PF21993">
    <property type="entry name" value="TetR_C_13_2"/>
    <property type="match status" value="1"/>
</dbReference>
<sequence>MVKIILEKADIIPLLGEVFRRYGFDGTSIALISEHTKLGKGSLYHFFPGGKDEMAKAVIADIGDWFEANIFLPLEHNETDALAKMFSAVETYFKTGRRICLIGALALVETRDRFAEEVKQYFSRWIEILATHLVHLGHDKAQALQLATTTIAGIQGAIIVTQALDNEQYFTNIMQSLRQLNLRH</sequence>
<dbReference type="RefSeq" id="WP_343807296.1">
    <property type="nucleotide sequence ID" value="NZ_BAAADE010000009.1"/>
</dbReference>
<accession>A0ABP3RKM9</accession>
<dbReference type="Pfam" id="PF00440">
    <property type="entry name" value="TetR_N"/>
    <property type="match status" value="1"/>
</dbReference>
<evidence type="ECO:0000313" key="6">
    <source>
        <dbReference type="EMBL" id="GAA0612426.1"/>
    </source>
</evidence>
<dbReference type="SUPFAM" id="SSF46689">
    <property type="entry name" value="Homeodomain-like"/>
    <property type="match status" value="1"/>
</dbReference>
<keyword evidence="1" id="KW-0805">Transcription regulation</keyword>
<evidence type="ECO:0000256" key="3">
    <source>
        <dbReference type="ARBA" id="ARBA00023163"/>
    </source>
</evidence>
<evidence type="ECO:0000259" key="5">
    <source>
        <dbReference type="Pfam" id="PF21993"/>
    </source>
</evidence>
<name>A0ABP3RKM9_9HYPH</name>
<dbReference type="PANTHER" id="PTHR47506:SF3">
    <property type="entry name" value="HTH-TYPE TRANSCRIPTIONAL REGULATOR LMRA"/>
    <property type="match status" value="1"/>
</dbReference>
<dbReference type="EMBL" id="BAAADE010000009">
    <property type="protein sequence ID" value="GAA0612426.1"/>
    <property type="molecule type" value="Genomic_DNA"/>
</dbReference>
<feature type="domain" description="HTH tetR-type" evidence="4">
    <location>
        <begin position="17"/>
        <end position="58"/>
    </location>
</feature>
<keyword evidence="3" id="KW-0804">Transcription</keyword>
<protein>
    <submittedName>
        <fullName evidence="6">TetR/AcrR family transcriptional regulator</fullName>
    </submittedName>
</protein>
<dbReference type="InterPro" id="IPR001647">
    <property type="entry name" value="HTH_TetR"/>
</dbReference>
<comment type="caution">
    <text evidence="6">The sequence shown here is derived from an EMBL/GenBank/DDBJ whole genome shotgun (WGS) entry which is preliminary data.</text>
</comment>
<dbReference type="Proteomes" id="UP001424441">
    <property type="component" value="Unassembled WGS sequence"/>
</dbReference>
<dbReference type="SUPFAM" id="SSF48498">
    <property type="entry name" value="Tetracyclin repressor-like, C-terminal domain"/>
    <property type="match status" value="1"/>
</dbReference>
<dbReference type="PANTHER" id="PTHR47506">
    <property type="entry name" value="TRANSCRIPTIONAL REGULATORY PROTEIN"/>
    <property type="match status" value="1"/>
</dbReference>
<dbReference type="InterPro" id="IPR009057">
    <property type="entry name" value="Homeodomain-like_sf"/>
</dbReference>
<evidence type="ECO:0000313" key="7">
    <source>
        <dbReference type="Proteomes" id="UP001424441"/>
    </source>
</evidence>
<proteinExistence type="predicted"/>
<organism evidence="6 7">
    <name type="scientific">Paenochrobactrum glaciei</name>
    <dbReference type="NCBI Taxonomy" id="486407"/>
    <lineage>
        <taxon>Bacteria</taxon>
        <taxon>Pseudomonadati</taxon>
        <taxon>Pseudomonadota</taxon>
        <taxon>Alphaproteobacteria</taxon>
        <taxon>Hyphomicrobiales</taxon>
        <taxon>Brucellaceae</taxon>
        <taxon>Paenochrobactrum</taxon>
    </lineage>
</organism>
<keyword evidence="2" id="KW-0238">DNA-binding</keyword>
<reference evidence="7" key="1">
    <citation type="journal article" date="2019" name="Int. J. Syst. Evol. Microbiol.">
        <title>The Global Catalogue of Microorganisms (GCM) 10K type strain sequencing project: providing services to taxonomists for standard genome sequencing and annotation.</title>
        <authorList>
            <consortium name="The Broad Institute Genomics Platform"/>
            <consortium name="The Broad Institute Genome Sequencing Center for Infectious Disease"/>
            <person name="Wu L."/>
            <person name="Ma J."/>
        </authorList>
    </citation>
    <scope>NUCLEOTIDE SEQUENCE [LARGE SCALE GENOMIC DNA]</scope>
    <source>
        <strain evidence="7">JCM 15115</strain>
    </source>
</reference>
<feature type="domain" description="Transcriptional regulator LmrA/YxaF-like C-terminal" evidence="5">
    <location>
        <begin position="85"/>
        <end position="174"/>
    </location>
</feature>
<keyword evidence="7" id="KW-1185">Reference proteome</keyword>
<dbReference type="Gene3D" id="1.10.357.10">
    <property type="entry name" value="Tetracycline Repressor, domain 2"/>
    <property type="match status" value="1"/>
</dbReference>
<gene>
    <name evidence="6" type="ORF">GCM10008943_29850</name>
</gene>
<dbReference type="InterPro" id="IPR054156">
    <property type="entry name" value="YxaF_TetR_C"/>
</dbReference>
<evidence type="ECO:0000259" key="4">
    <source>
        <dbReference type="Pfam" id="PF00440"/>
    </source>
</evidence>
<evidence type="ECO:0000256" key="2">
    <source>
        <dbReference type="ARBA" id="ARBA00023125"/>
    </source>
</evidence>